<dbReference type="Pfam" id="PF00356">
    <property type="entry name" value="LacI"/>
    <property type="match status" value="1"/>
</dbReference>
<reference evidence="6" key="1">
    <citation type="submission" date="2018-12" db="EMBL/GenBank/DDBJ databases">
        <title>Genome sequence of Peanibacillus sp.</title>
        <authorList>
            <person name="Subramani G."/>
            <person name="Srinivasan S."/>
            <person name="Kim M.K."/>
        </authorList>
    </citation>
    <scope>NUCLEOTIDE SEQUENCE [LARGE SCALE GENOMIC DNA]</scope>
    <source>
        <strain evidence="6">18JY67-1</strain>
    </source>
</reference>
<protein>
    <submittedName>
        <fullName evidence="5">LacI family DNA-binding transcriptional regulator</fullName>
    </submittedName>
</protein>
<dbReference type="Gene3D" id="3.40.50.2300">
    <property type="match status" value="2"/>
</dbReference>
<dbReference type="CDD" id="cd01392">
    <property type="entry name" value="HTH_LacI"/>
    <property type="match status" value="1"/>
</dbReference>
<evidence type="ECO:0000256" key="1">
    <source>
        <dbReference type="ARBA" id="ARBA00023015"/>
    </source>
</evidence>
<keyword evidence="2 5" id="KW-0238">DNA-binding</keyword>
<dbReference type="GO" id="GO:0003700">
    <property type="term" value="F:DNA-binding transcription factor activity"/>
    <property type="evidence" value="ECO:0007669"/>
    <property type="project" value="TreeGrafter"/>
</dbReference>
<dbReference type="InterPro" id="IPR025997">
    <property type="entry name" value="SBP_2_dom"/>
</dbReference>
<dbReference type="PROSITE" id="PS50932">
    <property type="entry name" value="HTH_LACI_2"/>
    <property type="match status" value="1"/>
</dbReference>
<dbReference type="SUPFAM" id="SSF53822">
    <property type="entry name" value="Periplasmic binding protein-like I"/>
    <property type="match status" value="1"/>
</dbReference>
<dbReference type="PANTHER" id="PTHR30146">
    <property type="entry name" value="LACI-RELATED TRANSCRIPTIONAL REPRESSOR"/>
    <property type="match status" value="1"/>
</dbReference>
<evidence type="ECO:0000313" key="6">
    <source>
        <dbReference type="Proteomes" id="UP000272528"/>
    </source>
</evidence>
<dbReference type="KEGG" id="palb:EJC50_27810"/>
<dbReference type="PROSITE" id="PS00356">
    <property type="entry name" value="HTH_LACI_1"/>
    <property type="match status" value="1"/>
</dbReference>
<evidence type="ECO:0000256" key="2">
    <source>
        <dbReference type="ARBA" id="ARBA00023125"/>
    </source>
</evidence>
<name>A0A3Q8X8N8_9BACL</name>
<dbReference type="PANTHER" id="PTHR30146:SF152">
    <property type="entry name" value="TRANSCRIPTIONAL REGULATORY PROTEIN"/>
    <property type="match status" value="1"/>
</dbReference>
<feature type="domain" description="HTH lacI-type" evidence="4">
    <location>
        <begin position="3"/>
        <end position="57"/>
    </location>
</feature>
<dbReference type="AlphaFoldDB" id="A0A3Q8X8N8"/>
<gene>
    <name evidence="5" type="ORF">EJC50_27810</name>
</gene>
<dbReference type="Pfam" id="PF13407">
    <property type="entry name" value="Peripla_BP_4"/>
    <property type="match status" value="1"/>
</dbReference>
<dbReference type="CDD" id="cd06307">
    <property type="entry name" value="PBP1_sugar_binding"/>
    <property type="match status" value="1"/>
</dbReference>
<accession>A0A3Q8X8N8</accession>
<evidence type="ECO:0000256" key="3">
    <source>
        <dbReference type="ARBA" id="ARBA00023163"/>
    </source>
</evidence>
<dbReference type="Gene3D" id="1.10.260.40">
    <property type="entry name" value="lambda repressor-like DNA-binding domains"/>
    <property type="match status" value="1"/>
</dbReference>
<dbReference type="OrthoDB" id="569491at2"/>
<sequence>MTVTIREIAKHAGVSRGTVDRVLNDRPGVKPEVRDRILEIVNELNYVPNIAAKALAYQKKPVTLGIVMPPKEIVFFELIRSGISSASEELKDLGVRLEYRYVDNKRPEEGAAAIRELVEIGVSGIMFSVMDDELIRESINYAAQKNVPVVTFNSDVEDSKRVCFVGQDLHKSGVVAAGLMNRVLPAEAKVVILTGNLKFHAHRARVEGFKQGLKSSGGSLQVERVIEGFDRYEDTYAQLNQTLSEHADISGIYMATGDTDACLEVIKLHRKEGKIRVVCNDMLPSVEQGMRDRMIDFTIVQNPERQGYLSLRLLFDLVFAGKQPEMEHYFTETHIYIPESL</sequence>
<dbReference type="SMART" id="SM00354">
    <property type="entry name" value="HTH_LACI"/>
    <property type="match status" value="1"/>
</dbReference>
<dbReference type="InterPro" id="IPR028082">
    <property type="entry name" value="Peripla_BP_I"/>
</dbReference>
<evidence type="ECO:0000259" key="4">
    <source>
        <dbReference type="PROSITE" id="PS50932"/>
    </source>
</evidence>
<keyword evidence="1" id="KW-0805">Transcription regulation</keyword>
<dbReference type="RefSeq" id="WP_126019318.1">
    <property type="nucleotide sequence ID" value="NZ_CP034437.1"/>
</dbReference>
<keyword evidence="3" id="KW-0804">Transcription</keyword>
<proteinExistence type="predicted"/>
<keyword evidence="6" id="KW-1185">Reference proteome</keyword>
<dbReference type="GO" id="GO:0000976">
    <property type="term" value="F:transcription cis-regulatory region binding"/>
    <property type="evidence" value="ECO:0007669"/>
    <property type="project" value="TreeGrafter"/>
</dbReference>
<dbReference type="InterPro" id="IPR000843">
    <property type="entry name" value="HTH_LacI"/>
</dbReference>
<dbReference type="EMBL" id="CP034437">
    <property type="protein sequence ID" value="AZN43080.1"/>
    <property type="molecule type" value="Genomic_DNA"/>
</dbReference>
<dbReference type="InterPro" id="IPR010982">
    <property type="entry name" value="Lambda_DNA-bd_dom_sf"/>
</dbReference>
<dbReference type="Proteomes" id="UP000272528">
    <property type="component" value="Chromosome"/>
</dbReference>
<evidence type="ECO:0000313" key="5">
    <source>
        <dbReference type="EMBL" id="AZN43080.1"/>
    </source>
</evidence>
<dbReference type="SUPFAM" id="SSF47413">
    <property type="entry name" value="lambda repressor-like DNA-binding domains"/>
    <property type="match status" value="1"/>
</dbReference>
<organism evidence="5 6">
    <name type="scientific">Paenibacillus albus</name>
    <dbReference type="NCBI Taxonomy" id="2495582"/>
    <lineage>
        <taxon>Bacteria</taxon>
        <taxon>Bacillati</taxon>
        <taxon>Bacillota</taxon>
        <taxon>Bacilli</taxon>
        <taxon>Bacillales</taxon>
        <taxon>Paenibacillaceae</taxon>
        <taxon>Paenibacillus</taxon>
    </lineage>
</organism>